<evidence type="ECO:0000259" key="1">
    <source>
        <dbReference type="Pfam" id="PF08818"/>
    </source>
</evidence>
<reference evidence="2 3" key="1">
    <citation type="submission" date="2020-08" db="EMBL/GenBank/DDBJ databases">
        <title>Genomic Encyclopedia of Type Strains, Phase IV (KMG-IV): sequencing the most valuable type-strain genomes for metagenomic binning, comparative biology and taxonomic classification.</title>
        <authorList>
            <person name="Goeker M."/>
        </authorList>
    </citation>
    <scope>NUCLEOTIDE SEQUENCE [LARGE SCALE GENOMIC DNA]</scope>
    <source>
        <strain evidence="2 3">DSM 24448</strain>
    </source>
</reference>
<comment type="caution">
    <text evidence="2">The sequence shown here is derived from an EMBL/GenBank/DDBJ whole genome shotgun (WGS) entry which is preliminary data.</text>
</comment>
<gene>
    <name evidence="2" type="ORF">FHS65_000999</name>
</gene>
<dbReference type="SUPFAM" id="SSF159888">
    <property type="entry name" value="YdhG-like"/>
    <property type="match status" value="1"/>
</dbReference>
<dbReference type="OrthoDB" id="5951444at2"/>
<feature type="domain" description="YdhG-like" evidence="1">
    <location>
        <begin position="25"/>
        <end position="129"/>
    </location>
</feature>
<evidence type="ECO:0000313" key="2">
    <source>
        <dbReference type="EMBL" id="MBB5660259.1"/>
    </source>
</evidence>
<dbReference type="AlphaFoldDB" id="A0A7W9A2I9"/>
<dbReference type="InterPro" id="IPR014922">
    <property type="entry name" value="YdhG-like"/>
</dbReference>
<dbReference type="Pfam" id="PF08818">
    <property type="entry name" value="DUF1801"/>
    <property type="match status" value="1"/>
</dbReference>
<proteinExistence type="predicted"/>
<protein>
    <recommendedName>
        <fullName evidence="1">YdhG-like domain-containing protein</fullName>
    </recommendedName>
</protein>
<evidence type="ECO:0000313" key="3">
    <source>
        <dbReference type="Proteomes" id="UP000548978"/>
    </source>
</evidence>
<name>A0A7W9A2I9_9CAUL</name>
<dbReference type="EMBL" id="JACIJB010000002">
    <property type="protein sequence ID" value="MBB5660259.1"/>
    <property type="molecule type" value="Genomic_DNA"/>
</dbReference>
<accession>A0A7W9A2I9</accession>
<keyword evidence="3" id="KW-1185">Reference proteome</keyword>
<sequence length="140" mass="15730">MSELKTLPTDASVEEFLNAVPHSGRRADGIELDALLRDRTSSAPVMWGPSIVGYDRYTYVNTTKKPADWPIIGFSPRKANLTLYIMPGFAERPDLMDGLGKCKTSVSCLYLNRLADVDRDRLTALIDWSIKTMRERYGVS</sequence>
<dbReference type="RefSeq" id="WP_123287707.1">
    <property type="nucleotide sequence ID" value="NZ_JACIJB010000002.1"/>
</dbReference>
<dbReference type="Proteomes" id="UP000548978">
    <property type="component" value="Unassembled WGS sequence"/>
</dbReference>
<organism evidence="2 3">
    <name type="scientific">Brevundimonas halotolerans</name>
    <dbReference type="NCBI Taxonomy" id="69670"/>
    <lineage>
        <taxon>Bacteria</taxon>
        <taxon>Pseudomonadati</taxon>
        <taxon>Pseudomonadota</taxon>
        <taxon>Alphaproteobacteria</taxon>
        <taxon>Caulobacterales</taxon>
        <taxon>Caulobacteraceae</taxon>
        <taxon>Brevundimonas</taxon>
    </lineage>
</organism>